<dbReference type="PROSITE" id="PS00166">
    <property type="entry name" value="ENOYL_COA_HYDRATASE"/>
    <property type="match status" value="1"/>
</dbReference>
<sequence length="260" mass="28090">MTTLIDTINHGPIRELRLARPPVNALDTELCRALIATLNQCMAEDVQGVVLSGSERIFTGGMDVPYLLRHGEDKHKLLDSWQAFFGAARTLAESRIPVVAALTGHSPAGGCVLALCCDYRVMARSVDQAKPYVIGLNEVQVGLVAPEGIQRLLRRVVGMHRAGVLLAGGQLVSAERALEIGLVDELADGAGNVVEQAIAWLQAQLKLPRQPMLQTRAIARADLHEAMQPEHIQLERFVEAWYSADAQAALQALAAKLGKA</sequence>
<dbReference type="SUPFAM" id="SSF52096">
    <property type="entry name" value="ClpP/crotonase"/>
    <property type="match status" value="1"/>
</dbReference>
<gene>
    <name evidence="3" type="ORF">ABB34_02200</name>
</gene>
<dbReference type="CDD" id="cd06558">
    <property type="entry name" value="crotonase-like"/>
    <property type="match status" value="1"/>
</dbReference>
<dbReference type="InterPro" id="IPR029045">
    <property type="entry name" value="ClpP/crotonase-like_dom_sf"/>
</dbReference>
<accession>A0A0R0E2A9</accession>
<dbReference type="GO" id="GO:0006635">
    <property type="term" value="P:fatty acid beta-oxidation"/>
    <property type="evidence" value="ECO:0007669"/>
    <property type="project" value="TreeGrafter"/>
</dbReference>
<protein>
    <submittedName>
        <fullName evidence="3">Enoyl-CoA hydratase</fullName>
    </submittedName>
</protein>
<dbReference type="OrthoDB" id="8640486at2"/>
<dbReference type="RefSeq" id="WP_057639607.1">
    <property type="nucleotide sequence ID" value="NZ_LDJP01000011.1"/>
</dbReference>
<dbReference type="PANTHER" id="PTHR11941:SF54">
    <property type="entry name" value="ENOYL-COA HYDRATASE, MITOCHONDRIAL"/>
    <property type="match status" value="1"/>
</dbReference>
<dbReference type="Proteomes" id="UP000050940">
    <property type="component" value="Unassembled WGS sequence"/>
</dbReference>
<evidence type="ECO:0000256" key="1">
    <source>
        <dbReference type="ARBA" id="ARBA00005254"/>
    </source>
</evidence>
<evidence type="ECO:0000313" key="3">
    <source>
        <dbReference type="EMBL" id="KRG87941.1"/>
    </source>
</evidence>
<comment type="caution">
    <text evidence="3">The sequence shown here is derived from an EMBL/GenBank/DDBJ whole genome shotgun (WGS) entry which is preliminary data.</text>
</comment>
<dbReference type="EMBL" id="LDJP01000011">
    <property type="protein sequence ID" value="KRG87941.1"/>
    <property type="molecule type" value="Genomic_DNA"/>
</dbReference>
<evidence type="ECO:0000313" key="4">
    <source>
        <dbReference type="Proteomes" id="UP000050940"/>
    </source>
</evidence>
<dbReference type="GO" id="GO:0003824">
    <property type="term" value="F:catalytic activity"/>
    <property type="evidence" value="ECO:0007669"/>
    <property type="project" value="InterPro"/>
</dbReference>
<proteinExistence type="inferred from homology"/>
<reference evidence="3 4" key="1">
    <citation type="submission" date="2015-05" db="EMBL/GenBank/DDBJ databases">
        <title>Genome sequencing and analysis of members of genus Stenotrophomonas.</title>
        <authorList>
            <person name="Patil P.P."/>
            <person name="Midha S."/>
            <person name="Patil P.B."/>
        </authorList>
    </citation>
    <scope>NUCLEOTIDE SEQUENCE [LARGE SCALE GENOMIC DNA]</scope>
    <source>
        <strain evidence="3 4">JCM 16244</strain>
    </source>
</reference>
<organism evidence="3 4">
    <name type="scientific">Stenotrophomonas daejeonensis</name>
    <dbReference type="NCBI Taxonomy" id="659018"/>
    <lineage>
        <taxon>Bacteria</taxon>
        <taxon>Pseudomonadati</taxon>
        <taxon>Pseudomonadota</taxon>
        <taxon>Gammaproteobacteria</taxon>
        <taxon>Lysobacterales</taxon>
        <taxon>Lysobacteraceae</taxon>
        <taxon>Stenotrophomonas</taxon>
    </lineage>
</organism>
<dbReference type="PANTHER" id="PTHR11941">
    <property type="entry name" value="ENOYL-COA HYDRATASE-RELATED"/>
    <property type="match status" value="1"/>
</dbReference>
<dbReference type="InterPro" id="IPR001753">
    <property type="entry name" value="Enoyl-CoA_hydra/iso"/>
</dbReference>
<dbReference type="Pfam" id="PF00378">
    <property type="entry name" value="ECH_1"/>
    <property type="match status" value="1"/>
</dbReference>
<dbReference type="AlphaFoldDB" id="A0A0R0E2A9"/>
<keyword evidence="4" id="KW-1185">Reference proteome</keyword>
<dbReference type="InterPro" id="IPR018376">
    <property type="entry name" value="Enoyl-CoA_hyd/isom_CS"/>
</dbReference>
<evidence type="ECO:0000256" key="2">
    <source>
        <dbReference type="RuleBase" id="RU003707"/>
    </source>
</evidence>
<dbReference type="Gene3D" id="3.90.226.10">
    <property type="entry name" value="2-enoyl-CoA Hydratase, Chain A, domain 1"/>
    <property type="match status" value="1"/>
</dbReference>
<name>A0A0R0E2A9_9GAMM</name>
<dbReference type="STRING" id="659018.ABB34_02200"/>
<comment type="similarity">
    <text evidence="1 2">Belongs to the enoyl-CoA hydratase/isomerase family.</text>
</comment>
<dbReference type="PATRIC" id="fig|659018.3.peg.246"/>